<gene>
    <name evidence="7" type="ORF">E2I00_019749</name>
</gene>
<feature type="region of interest" description="Disordered" evidence="5">
    <location>
        <begin position="729"/>
        <end position="770"/>
    </location>
</feature>
<dbReference type="PROSITE" id="PS50294">
    <property type="entry name" value="WD_REPEATS_REGION"/>
    <property type="match status" value="1"/>
</dbReference>
<dbReference type="Pfam" id="PF04003">
    <property type="entry name" value="Utp12"/>
    <property type="match status" value="1"/>
</dbReference>
<name>A0A643CD16_BALPH</name>
<evidence type="ECO:0000256" key="1">
    <source>
        <dbReference type="ARBA" id="ARBA00010226"/>
    </source>
</evidence>
<sequence length="770" mass="85112">FSNLLGTVYRCGNLNFTCDGNSVISPVGNRVTVFDLKKVVAPCHLAETFGGGCLGRGSRPGLLSGRRARRDQLCVLRFTLSPAEQARGDALLASLVCRAVLHRFHFKGAVHSVSFSPDGRKFVVTKGNLAQMYHAPGRKREFNAFVLDKTYFGPYDETTCIDWTDDSRYFFNKEGDFNHLTAAAYHKKVHLLVTGFASGIFHLHELPEFNLIHSLSVSDQRVSSIAINGSGDWIAFGCSGWYLGLSGTLPPGSLPAIPPPPKVPRQASSQVAHYKGAAAETSCTKAPLSPESRCRLNPGLPRQHLACRLGLWRVTREVGVSVLGPLVQGRLTAPASGRDGRAVSRAVPVCPAGLGQLLVWEWQSESYVLKQQGHFNSMVSLAYSPDGQYRNFRTFTSPRPTQFSCVAVDSSGDIVLSGHEGPISGLCFNPMKSVLASASWDRTVRLWDMADSWRTTETLALTSDGFRPEPWRTLGRVLFAFWVAAESTSPLRRAFTTLCYSADGQSILAGGMSKFVCIYHVKEQILRKKFEISCNLSLDAMEEFLNRRKMTEFGNLALIDQDATEEGGVTIPLPGVKKGDMSSRHFKPEIRVTSLRFSPTGRCWAATTTEGLLIYSLDARMLFDPFELDTSVTPAQIRAALSSLPDLYVEKVLEFLASSFEESRHLEFYLIWTQKLLMVHGQQLKSRVGTLLPAVQFLQKSIQRHWDDVSKLCDWNRYNMQYALAVSKQRGLKRPSEPPGSEEEADASEDDDSSLHLLRRGPGDGDGLLA</sequence>
<dbReference type="Pfam" id="PF00400">
    <property type="entry name" value="WD40"/>
    <property type="match status" value="1"/>
</dbReference>
<comment type="similarity">
    <text evidence="1">Belongs to the WD repeat PWP2 family.</text>
</comment>
<reference evidence="7 8" key="1">
    <citation type="journal article" date="2019" name="PLoS ONE">
        <title>Genomic analyses reveal an absence of contemporary introgressive admixture between fin whales and blue whales, despite known hybrids.</title>
        <authorList>
            <person name="Westbury M.V."/>
            <person name="Petersen B."/>
            <person name="Lorenzen E.D."/>
        </authorList>
    </citation>
    <scope>NUCLEOTIDE SEQUENCE [LARGE SCALE GENOMIC DNA]</scope>
    <source>
        <strain evidence="7">FinWhale-01</strain>
    </source>
</reference>
<keyword evidence="2 4" id="KW-0853">WD repeat</keyword>
<dbReference type="InterPro" id="IPR019775">
    <property type="entry name" value="WD40_repeat_CS"/>
</dbReference>
<dbReference type="InterPro" id="IPR036322">
    <property type="entry name" value="WD40_repeat_dom_sf"/>
</dbReference>
<dbReference type="PANTHER" id="PTHR19858">
    <property type="entry name" value="WD40 REPEAT PROTEIN"/>
    <property type="match status" value="1"/>
</dbReference>
<dbReference type="PROSITE" id="PS00678">
    <property type="entry name" value="WD_REPEATS_1"/>
    <property type="match status" value="1"/>
</dbReference>
<evidence type="ECO:0000256" key="3">
    <source>
        <dbReference type="ARBA" id="ARBA00022737"/>
    </source>
</evidence>
<evidence type="ECO:0000256" key="5">
    <source>
        <dbReference type="SAM" id="MobiDB-lite"/>
    </source>
</evidence>
<feature type="repeat" description="WD" evidence="4">
    <location>
        <begin position="416"/>
        <end position="457"/>
    </location>
</feature>
<feature type="domain" description="Small-subunit processome Utp12" evidence="6">
    <location>
        <begin position="631"/>
        <end position="724"/>
    </location>
</feature>
<accession>A0A643CD16</accession>
<dbReference type="SUPFAM" id="SSF50978">
    <property type="entry name" value="WD40 repeat-like"/>
    <property type="match status" value="1"/>
</dbReference>
<dbReference type="PROSITE" id="PS50082">
    <property type="entry name" value="WD_REPEATS_2"/>
    <property type="match status" value="1"/>
</dbReference>
<evidence type="ECO:0000256" key="4">
    <source>
        <dbReference type="PROSITE-ProRule" id="PRU00221"/>
    </source>
</evidence>
<dbReference type="InterPro" id="IPR007148">
    <property type="entry name" value="SSU_processome_Utp12"/>
</dbReference>
<dbReference type="InterPro" id="IPR027145">
    <property type="entry name" value="PWP2"/>
</dbReference>
<feature type="non-terminal residue" evidence="7">
    <location>
        <position position="1"/>
    </location>
</feature>
<dbReference type="Gene3D" id="2.130.10.10">
    <property type="entry name" value="YVTN repeat-like/Quinoprotein amine dehydrogenase"/>
    <property type="match status" value="2"/>
</dbReference>
<proteinExistence type="inferred from homology"/>
<organism evidence="7 8">
    <name type="scientific">Balaenoptera physalus</name>
    <name type="common">Fin whale</name>
    <name type="synonym">Balaena physalus</name>
    <dbReference type="NCBI Taxonomy" id="9770"/>
    <lineage>
        <taxon>Eukaryota</taxon>
        <taxon>Metazoa</taxon>
        <taxon>Chordata</taxon>
        <taxon>Craniata</taxon>
        <taxon>Vertebrata</taxon>
        <taxon>Euteleostomi</taxon>
        <taxon>Mammalia</taxon>
        <taxon>Eutheria</taxon>
        <taxon>Laurasiatheria</taxon>
        <taxon>Artiodactyla</taxon>
        <taxon>Whippomorpha</taxon>
        <taxon>Cetacea</taxon>
        <taxon>Mysticeti</taxon>
        <taxon>Balaenopteridae</taxon>
        <taxon>Balaenoptera</taxon>
    </lineage>
</organism>
<comment type="caution">
    <text evidence="7">The sequence shown here is derived from an EMBL/GenBank/DDBJ whole genome shotgun (WGS) entry which is preliminary data.</text>
</comment>
<evidence type="ECO:0000313" key="8">
    <source>
        <dbReference type="Proteomes" id="UP000437017"/>
    </source>
</evidence>
<dbReference type="OrthoDB" id="3142434at2759"/>
<evidence type="ECO:0000259" key="6">
    <source>
        <dbReference type="Pfam" id="PF04003"/>
    </source>
</evidence>
<keyword evidence="8" id="KW-1185">Reference proteome</keyword>
<dbReference type="AlphaFoldDB" id="A0A643CD16"/>
<dbReference type="InterPro" id="IPR015943">
    <property type="entry name" value="WD40/YVTN_repeat-like_dom_sf"/>
</dbReference>
<dbReference type="GO" id="GO:0000462">
    <property type="term" value="P:maturation of SSU-rRNA from tricistronic rRNA transcript (SSU-rRNA, 5.8S rRNA, LSU-rRNA)"/>
    <property type="evidence" value="ECO:0007669"/>
    <property type="project" value="TreeGrafter"/>
</dbReference>
<feature type="compositionally biased region" description="Acidic residues" evidence="5">
    <location>
        <begin position="740"/>
        <end position="752"/>
    </location>
</feature>
<dbReference type="GO" id="GO:0034388">
    <property type="term" value="C:Pwp2p-containing subcomplex of 90S preribosome"/>
    <property type="evidence" value="ECO:0007669"/>
    <property type="project" value="TreeGrafter"/>
</dbReference>
<dbReference type="EMBL" id="SGJD01001824">
    <property type="protein sequence ID" value="KAB0398101.1"/>
    <property type="molecule type" value="Genomic_DNA"/>
</dbReference>
<dbReference type="GO" id="GO:0032040">
    <property type="term" value="C:small-subunit processome"/>
    <property type="evidence" value="ECO:0007669"/>
    <property type="project" value="TreeGrafter"/>
</dbReference>
<dbReference type="SMART" id="SM00320">
    <property type="entry name" value="WD40"/>
    <property type="match status" value="6"/>
</dbReference>
<evidence type="ECO:0000256" key="2">
    <source>
        <dbReference type="ARBA" id="ARBA00022574"/>
    </source>
</evidence>
<keyword evidence="3" id="KW-0677">Repeat</keyword>
<dbReference type="GO" id="GO:0000028">
    <property type="term" value="P:ribosomal small subunit assembly"/>
    <property type="evidence" value="ECO:0007669"/>
    <property type="project" value="TreeGrafter"/>
</dbReference>
<evidence type="ECO:0000313" key="7">
    <source>
        <dbReference type="EMBL" id="KAB0398101.1"/>
    </source>
</evidence>
<dbReference type="PANTHER" id="PTHR19858:SF0">
    <property type="entry name" value="PERIODIC TRYPTOPHAN PROTEIN 2 HOMOLOG"/>
    <property type="match status" value="1"/>
</dbReference>
<dbReference type="Proteomes" id="UP000437017">
    <property type="component" value="Unassembled WGS sequence"/>
</dbReference>
<dbReference type="InterPro" id="IPR001680">
    <property type="entry name" value="WD40_rpt"/>
</dbReference>
<protein>
    <recommendedName>
        <fullName evidence="6">Small-subunit processome Utp12 domain-containing protein</fullName>
    </recommendedName>
</protein>